<gene>
    <name evidence="1" type="ORF">ACFPT7_18220</name>
</gene>
<proteinExistence type="predicted"/>
<comment type="caution">
    <text evidence="1">The sequence shown here is derived from an EMBL/GenBank/DDBJ whole genome shotgun (WGS) entry which is preliminary data.</text>
</comment>
<dbReference type="Gene3D" id="1.10.10.10">
    <property type="entry name" value="Winged helix-like DNA-binding domain superfamily/Winged helix DNA-binding domain"/>
    <property type="match status" value="1"/>
</dbReference>
<dbReference type="InterPro" id="IPR036388">
    <property type="entry name" value="WH-like_DNA-bd_sf"/>
</dbReference>
<dbReference type="PANTHER" id="PTHR34849">
    <property type="entry name" value="SSL5025 PROTEIN"/>
    <property type="match status" value="1"/>
</dbReference>
<dbReference type="SUPFAM" id="SSF46689">
    <property type="entry name" value="Homeodomain-like"/>
    <property type="match status" value="1"/>
</dbReference>
<dbReference type="Proteomes" id="UP001596091">
    <property type="component" value="Unassembled WGS sequence"/>
</dbReference>
<dbReference type="RefSeq" id="WP_263341982.1">
    <property type="nucleotide sequence ID" value="NZ_JAGSYH010000009.1"/>
</dbReference>
<organism evidence="1 2">
    <name type="scientific">Acidicapsa dinghuensis</name>
    <dbReference type="NCBI Taxonomy" id="2218256"/>
    <lineage>
        <taxon>Bacteria</taxon>
        <taxon>Pseudomonadati</taxon>
        <taxon>Acidobacteriota</taxon>
        <taxon>Terriglobia</taxon>
        <taxon>Terriglobales</taxon>
        <taxon>Acidobacteriaceae</taxon>
        <taxon>Acidicapsa</taxon>
    </lineage>
</organism>
<protein>
    <submittedName>
        <fullName evidence="1">DUF433 domain-containing protein</fullName>
    </submittedName>
</protein>
<sequence length="74" mass="8237">MDYTQIITIEPGKRSGKPCIRGLRITVSDVLEYMAAGMTHEEILADFPDLTEMDLRACLAYAADLARNTVTLFV</sequence>
<reference evidence="2" key="1">
    <citation type="journal article" date="2019" name="Int. J. Syst. Evol. Microbiol.">
        <title>The Global Catalogue of Microorganisms (GCM) 10K type strain sequencing project: providing services to taxonomists for standard genome sequencing and annotation.</title>
        <authorList>
            <consortium name="The Broad Institute Genomics Platform"/>
            <consortium name="The Broad Institute Genome Sequencing Center for Infectious Disease"/>
            <person name="Wu L."/>
            <person name="Ma J."/>
        </authorList>
    </citation>
    <scope>NUCLEOTIDE SEQUENCE [LARGE SCALE GENOMIC DNA]</scope>
    <source>
        <strain evidence="2">JCM 4087</strain>
    </source>
</reference>
<dbReference type="PANTHER" id="PTHR34849:SF5">
    <property type="entry name" value="SSL2733 PROTEIN"/>
    <property type="match status" value="1"/>
</dbReference>
<evidence type="ECO:0000313" key="1">
    <source>
        <dbReference type="EMBL" id="MFC5864247.1"/>
    </source>
</evidence>
<keyword evidence="2" id="KW-1185">Reference proteome</keyword>
<dbReference type="EMBL" id="JBHSPH010000009">
    <property type="protein sequence ID" value="MFC5864247.1"/>
    <property type="molecule type" value="Genomic_DNA"/>
</dbReference>
<evidence type="ECO:0000313" key="2">
    <source>
        <dbReference type="Proteomes" id="UP001596091"/>
    </source>
</evidence>
<accession>A0ABW1EIX7</accession>
<dbReference type="InterPro" id="IPR009057">
    <property type="entry name" value="Homeodomain-like_sf"/>
</dbReference>
<dbReference type="Pfam" id="PF04255">
    <property type="entry name" value="DUF433"/>
    <property type="match status" value="1"/>
</dbReference>
<name>A0ABW1EIX7_9BACT</name>
<dbReference type="InterPro" id="IPR007367">
    <property type="entry name" value="DUF433"/>
</dbReference>